<evidence type="ECO:0000313" key="8">
    <source>
        <dbReference type="EMBL" id="KDP46061.1"/>
    </source>
</evidence>
<dbReference type="InterPro" id="IPR016139">
    <property type="entry name" value="Ribosome_inactivat_prot_sub2"/>
</dbReference>
<accession>A0A067LC46</accession>
<dbReference type="InterPro" id="IPR036041">
    <property type="entry name" value="Ribosome-inact_prot_sf"/>
</dbReference>
<dbReference type="InterPro" id="IPR017988">
    <property type="entry name" value="Ribosome_inactivat_prot_CS"/>
</dbReference>
<dbReference type="EMBL" id="KK914221">
    <property type="protein sequence ID" value="KDP46061.1"/>
    <property type="molecule type" value="Genomic_DNA"/>
</dbReference>
<dbReference type="PROSITE" id="PS00275">
    <property type="entry name" value="SHIGA_RICIN"/>
    <property type="match status" value="1"/>
</dbReference>
<keyword evidence="3 6" id="KW-0378">Hydrolase</keyword>
<dbReference type="InterPro" id="IPR001574">
    <property type="entry name" value="Ribosome_inactivat_prot"/>
</dbReference>
<gene>
    <name evidence="8" type="ORF">JCGZ_15403</name>
</gene>
<dbReference type="GO" id="GO:0030598">
    <property type="term" value="F:rRNA N-glycosylase activity"/>
    <property type="evidence" value="ECO:0007669"/>
    <property type="project" value="UniProtKB-EC"/>
</dbReference>
<dbReference type="SUPFAM" id="SSF56371">
    <property type="entry name" value="Ribosome inactivating proteins (RIP)"/>
    <property type="match status" value="1"/>
</dbReference>
<dbReference type="PANTHER" id="PTHR33453">
    <property type="match status" value="1"/>
</dbReference>
<keyword evidence="2 6" id="KW-0800">Toxin</keyword>
<dbReference type="GO" id="GO:0006952">
    <property type="term" value="P:defense response"/>
    <property type="evidence" value="ECO:0007669"/>
    <property type="project" value="UniProtKB-KW"/>
</dbReference>
<feature type="chain" id="PRO_5001644522" description="rRNA N-glycosylase" evidence="7">
    <location>
        <begin position="29"/>
        <end position="251"/>
    </location>
</feature>
<name>A0A067LC46_JATCU</name>
<dbReference type="PANTHER" id="PTHR33453:SF41">
    <property type="entry name" value="RRNA N-GLYCOSYLASE"/>
    <property type="match status" value="1"/>
</dbReference>
<evidence type="ECO:0000256" key="5">
    <source>
        <dbReference type="ARBA" id="ARBA00023193"/>
    </source>
</evidence>
<dbReference type="InterPro" id="IPR017989">
    <property type="entry name" value="Ribosome_inactivat_1/2"/>
</dbReference>
<evidence type="ECO:0000256" key="6">
    <source>
        <dbReference type="RuleBase" id="RU004915"/>
    </source>
</evidence>
<dbReference type="EC" id="3.2.2.22" evidence="6"/>
<dbReference type="GO" id="GO:0090729">
    <property type="term" value="F:toxin activity"/>
    <property type="evidence" value="ECO:0007669"/>
    <property type="project" value="UniProtKB-KW"/>
</dbReference>
<evidence type="ECO:0000256" key="2">
    <source>
        <dbReference type="ARBA" id="ARBA00022656"/>
    </source>
</evidence>
<proteinExistence type="inferred from homology"/>
<dbReference type="InterPro" id="IPR016138">
    <property type="entry name" value="Ribosome_inactivat_prot_sub1"/>
</dbReference>
<organism evidence="8 9">
    <name type="scientific">Jatropha curcas</name>
    <name type="common">Barbados nut</name>
    <dbReference type="NCBI Taxonomy" id="180498"/>
    <lineage>
        <taxon>Eukaryota</taxon>
        <taxon>Viridiplantae</taxon>
        <taxon>Streptophyta</taxon>
        <taxon>Embryophyta</taxon>
        <taxon>Tracheophyta</taxon>
        <taxon>Spermatophyta</taxon>
        <taxon>Magnoliopsida</taxon>
        <taxon>eudicotyledons</taxon>
        <taxon>Gunneridae</taxon>
        <taxon>Pentapetalae</taxon>
        <taxon>rosids</taxon>
        <taxon>fabids</taxon>
        <taxon>Malpighiales</taxon>
        <taxon>Euphorbiaceae</taxon>
        <taxon>Crotonoideae</taxon>
        <taxon>Jatropheae</taxon>
        <taxon>Jatropha</taxon>
    </lineage>
</organism>
<dbReference type="PRINTS" id="PR00396">
    <property type="entry name" value="SHIGARICIN"/>
</dbReference>
<evidence type="ECO:0000256" key="7">
    <source>
        <dbReference type="SAM" id="SignalP"/>
    </source>
</evidence>
<feature type="signal peptide" evidence="7">
    <location>
        <begin position="1"/>
        <end position="28"/>
    </location>
</feature>
<evidence type="ECO:0000313" key="9">
    <source>
        <dbReference type="Proteomes" id="UP000027138"/>
    </source>
</evidence>
<keyword evidence="5 6" id="KW-0652">Protein synthesis inhibitor</keyword>
<evidence type="ECO:0000256" key="1">
    <source>
        <dbReference type="ARBA" id="ARBA00000237"/>
    </source>
</evidence>
<dbReference type="OrthoDB" id="1704365at2759"/>
<dbReference type="GO" id="GO:0017148">
    <property type="term" value="P:negative regulation of translation"/>
    <property type="evidence" value="ECO:0007669"/>
    <property type="project" value="UniProtKB-KW"/>
</dbReference>
<evidence type="ECO:0000256" key="4">
    <source>
        <dbReference type="ARBA" id="ARBA00022821"/>
    </source>
</evidence>
<dbReference type="Gene3D" id="3.40.420.10">
    <property type="entry name" value="Ricin (A subunit), domain 1"/>
    <property type="match status" value="1"/>
</dbReference>
<dbReference type="Pfam" id="PF00161">
    <property type="entry name" value="RIP"/>
    <property type="match status" value="1"/>
</dbReference>
<keyword evidence="7" id="KW-0732">Signal</keyword>
<dbReference type="AlphaFoldDB" id="A0A067LC46"/>
<keyword evidence="9" id="KW-1185">Reference proteome</keyword>
<comment type="catalytic activity">
    <reaction evidence="1 6">
        <text>Endohydrolysis of the N-glycosidic bond at one specific adenosine on the 28S rRNA.</text>
        <dbReference type="EC" id="3.2.2.22"/>
    </reaction>
</comment>
<keyword evidence="4 6" id="KW-0611">Plant defense</keyword>
<sequence length="251" mass="28170">MKRGNTKLCIMVATWFCWSTIIFGWVSAREIDSPFSSNDQYTADSVPTLTITYDADKDKQNYAKFIKDLRQAFGSSGLSHGIPVLRASVAANQKFFVAKVINAGDIEVSVGLNVINAYLVAYKVGSNSYFFNDPQYLADAKKYLFTDTKQQTLAFTGSYANFESFAKVHREQVDLGVVALDNYIYDLQKSSLPADIAKPLVSFIQMVSEAARFKYIENKVLDQISQTFRPRGDILSRENCYKLISNNSTIT</sequence>
<protein>
    <recommendedName>
        <fullName evidence="6">rRNA N-glycosylase</fullName>
        <ecNumber evidence="6">3.2.2.22</ecNumber>
    </recommendedName>
</protein>
<comment type="similarity">
    <text evidence="6">Belongs to the ribosome-inactivating protein family.</text>
</comment>
<dbReference type="Proteomes" id="UP000027138">
    <property type="component" value="Unassembled WGS sequence"/>
</dbReference>
<dbReference type="Gene3D" id="4.10.470.10">
    <property type="entry name" value="Ricin (A Subunit), domain 2"/>
    <property type="match status" value="1"/>
</dbReference>
<evidence type="ECO:0000256" key="3">
    <source>
        <dbReference type="ARBA" id="ARBA00022801"/>
    </source>
</evidence>
<reference evidence="8 9" key="1">
    <citation type="journal article" date="2014" name="PLoS ONE">
        <title>Global Analysis of Gene Expression Profiles in Physic Nut (Jatropha curcas L.) Seedlings Exposed to Salt Stress.</title>
        <authorList>
            <person name="Zhang L."/>
            <person name="Zhang C."/>
            <person name="Wu P."/>
            <person name="Chen Y."/>
            <person name="Li M."/>
            <person name="Jiang H."/>
            <person name="Wu G."/>
        </authorList>
    </citation>
    <scope>NUCLEOTIDE SEQUENCE [LARGE SCALE GENOMIC DNA]</scope>
    <source>
        <strain evidence="9">cv. GZQX0401</strain>
        <tissue evidence="8">Young leaves</tissue>
    </source>
</reference>